<dbReference type="Gene3D" id="2.30.30.100">
    <property type="match status" value="1"/>
</dbReference>
<dbReference type="EMBL" id="JAAWVQ010030635">
    <property type="protein sequence ID" value="MBN3273388.1"/>
    <property type="molecule type" value="Genomic_DNA"/>
</dbReference>
<dbReference type="CDD" id="cd11677">
    <property type="entry name" value="Gemin7"/>
    <property type="match status" value="1"/>
</dbReference>
<dbReference type="InterPro" id="IPR020338">
    <property type="entry name" value="SMN_gemin7"/>
</dbReference>
<dbReference type="Pfam" id="PF12901">
    <property type="entry name" value="SUZ-C"/>
    <property type="match status" value="1"/>
</dbReference>
<reference evidence="2" key="1">
    <citation type="journal article" date="2021" name="Cell">
        <title>Tracing the genetic footprints of vertebrate landing in non-teleost ray-finned fishes.</title>
        <authorList>
            <person name="Bi X."/>
            <person name="Wang K."/>
            <person name="Yang L."/>
            <person name="Pan H."/>
            <person name="Jiang H."/>
            <person name="Wei Q."/>
            <person name="Fang M."/>
            <person name="Yu H."/>
            <person name="Zhu C."/>
            <person name="Cai Y."/>
            <person name="He Y."/>
            <person name="Gan X."/>
            <person name="Zeng H."/>
            <person name="Yu D."/>
            <person name="Zhu Y."/>
            <person name="Jiang H."/>
            <person name="Qiu Q."/>
            <person name="Yang H."/>
            <person name="Zhang Y.E."/>
            <person name="Wang W."/>
            <person name="Zhu M."/>
            <person name="He S."/>
            <person name="Zhang G."/>
        </authorList>
    </citation>
    <scope>NUCLEOTIDE SEQUENCE</scope>
    <source>
        <strain evidence="2">Pddl_001</strain>
    </source>
</reference>
<dbReference type="PANTHER" id="PTHR14679:SF1">
    <property type="entry name" value="GEM-ASSOCIATED PROTEIN 7"/>
    <property type="match status" value="1"/>
</dbReference>
<name>A0ABS2XH56_POLSP</name>
<sequence length="131" mass="14764">MKTLVRVLRLPRGPDGSSRGFDPSSARYQALCPSTISASDPVDCVDLKSEQRARSVLRERYLRSLISMVKRDVKFTMYEKVKVDAVFQASDIDILNFQVADLETPLGVQKEALIRCPDVISYSFEIDSSKM</sequence>
<protein>
    <submittedName>
        <fullName evidence="2">GEMI7 protein</fullName>
    </submittedName>
</protein>
<feature type="non-terminal residue" evidence="2">
    <location>
        <position position="131"/>
    </location>
</feature>
<dbReference type="PROSITE" id="PS51938">
    <property type="entry name" value="SUZ_C"/>
    <property type="match status" value="1"/>
</dbReference>
<comment type="caution">
    <text evidence="2">The sequence shown here is derived from an EMBL/GenBank/DDBJ whole genome shotgun (WGS) entry which is preliminary data.</text>
</comment>
<evidence type="ECO:0000313" key="3">
    <source>
        <dbReference type="Proteomes" id="UP001166093"/>
    </source>
</evidence>
<organism evidence="2 3">
    <name type="scientific">Polyodon spathula</name>
    <name type="common">North American paddlefish</name>
    <name type="synonym">Squalus spathula</name>
    <dbReference type="NCBI Taxonomy" id="7913"/>
    <lineage>
        <taxon>Eukaryota</taxon>
        <taxon>Metazoa</taxon>
        <taxon>Chordata</taxon>
        <taxon>Craniata</taxon>
        <taxon>Vertebrata</taxon>
        <taxon>Euteleostomi</taxon>
        <taxon>Actinopterygii</taxon>
        <taxon>Chondrostei</taxon>
        <taxon>Acipenseriformes</taxon>
        <taxon>Polyodontidae</taxon>
        <taxon>Polyodon</taxon>
    </lineage>
</organism>
<gene>
    <name evidence="2" type="primary">Gemin7</name>
    <name evidence="2" type="ORF">GTO93_0006369</name>
</gene>
<feature type="domain" description="SUZ-C" evidence="1">
    <location>
        <begin position="1"/>
        <end position="25"/>
    </location>
</feature>
<proteinExistence type="predicted"/>
<accession>A0ABS2XH56</accession>
<keyword evidence="3" id="KW-1185">Reference proteome</keyword>
<dbReference type="Pfam" id="PF11095">
    <property type="entry name" value="Gemin7"/>
    <property type="match status" value="1"/>
</dbReference>
<dbReference type="PANTHER" id="PTHR14679">
    <property type="entry name" value="GEM-ASSOCIATED PROTEIN 7"/>
    <property type="match status" value="1"/>
</dbReference>
<dbReference type="Proteomes" id="UP001166093">
    <property type="component" value="Unassembled WGS sequence"/>
</dbReference>
<evidence type="ECO:0000259" key="1">
    <source>
        <dbReference type="PROSITE" id="PS51938"/>
    </source>
</evidence>
<dbReference type="InterPro" id="IPR024642">
    <property type="entry name" value="SUZ-C"/>
</dbReference>
<evidence type="ECO:0000313" key="2">
    <source>
        <dbReference type="EMBL" id="MBN3273388.1"/>
    </source>
</evidence>
<feature type="non-terminal residue" evidence="2">
    <location>
        <position position="1"/>
    </location>
</feature>